<comment type="caution">
    <text evidence="1">The sequence shown here is derived from an EMBL/GenBank/DDBJ whole genome shotgun (WGS) entry which is preliminary data.</text>
</comment>
<dbReference type="InterPro" id="IPR012675">
    <property type="entry name" value="Beta-grasp_dom_sf"/>
</dbReference>
<reference evidence="1 2" key="1">
    <citation type="journal article" date="2020" name="Front. Microbiol.">
        <title>Single-cell genomics of novel Actinobacteria with the Wood-Ljungdahl pathway discovered in a serpentinizing system.</title>
        <authorList>
            <person name="Merino N."/>
            <person name="Kawai M."/>
            <person name="Boyd E.S."/>
            <person name="Colman D.R."/>
            <person name="McGlynn S.E."/>
            <person name="Nealson K.H."/>
            <person name="Kurokawa K."/>
            <person name="Hongoh Y."/>
        </authorList>
    </citation>
    <scope>NUCLEOTIDE SEQUENCE [LARGE SCALE GENOMIC DNA]</scope>
    <source>
        <strain evidence="1 2">S25</strain>
    </source>
</reference>
<dbReference type="SUPFAM" id="SSF54285">
    <property type="entry name" value="MoaD/ThiS"/>
    <property type="match status" value="1"/>
</dbReference>
<evidence type="ECO:0000313" key="1">
    <source>
        <dbReference type="EMBL" id="GFP26076.1"/>
    </source>
</evidence>
<organism evidence="1 2">
    <name type="scientific">Candidatus Hakubella thermalkaliphila</name>
    <dbReference type="NCBI Taxonomy" id="2754717"/>
    <lineage>
        <taxon>Bacteria</taxon>
        <taxon>Bacillati</taxon>
        <taxon>Actinomycetota</taxon>
        <taxon>Actinomycetota incertae sedis</taxon>
        <taxon>Candidatus Hakubellales</taxon>
        <taxon>Candidatus Hakubellaceae</taxon>
        <taxon>Candidatus Hakubella</taxon>
    </lineage>
</organism>
<dbReference type="AlphaFoldDB" id="A0A6V8P5L9"/>
<dbReference type="InterPro" id="IPR016155">
    <property type="entry name" value="Mopterin_synth/thiamin_S_b"/>
</dbReference>
<sequence>ARVVMVNGRRVEMDYLLKDGDEMAVFPPVAGG</sequence>
<proteinExistence type="predicted"/>
<accession>A0A6V8P5L9</accession>
<dbReference type="EMBL" id="BLRX01000354">
    <property type="protein sequence ID" value="GFP26076.1"/>
    <property type="molecule type" value="Genomic_DNA"/>
</dbReference>
<dbReference type="Pfam" id="PF02597">
    <property type="entry name" value="ThiS"/>
    <property type="match status" value="1"/>
</dbReference>
<dbReference type="Proteomes" id="UP000543224">
    <property type="component" value="Unassembled WGS sequence"/>
</dbReference>
<dbReference type="Gene3D" id="3.10.20.30">
    <property type="match status" value="1"/>
</dbReference>
<gene>
    <name evidence="1" type="ORF">HKBW3S25_01564</name>
</gene>
<dbReference type="InterPro" id="IPR003749">
    <property type="entry name" value="ThiS/MoaD-like"/>
</dbReference>
<protein>
    <submittedName>
        <fullName evidence="1">Uncharacterized protein</fullName>
    </submittedName>
</protein>
<name>A0A6V8P5L9_9ACTN</name>
<feature type="non-terminal residue" evidence="1">
    <location>
        <position position="1"/>
    </location>
</feature>
<evidence type="ECO:0000313" key="2">
    <source>
        <dbReference type="Proteomes" id="UP000543224"/>
    </source>
</evidence>